<evidence type="ECO:0000313" key="2">
    <source>
        <dbReference type="Proteomes" id="UP001500063"/>
    </source>
</evidence>
<organism evidence="1 2">
    <name type="scientific">Streptomyces blastmyceticus</name>
    <dbReference type="NCBI Taxonomy" id="68180"/>
    <lineage>
        <taxon>Bacteria</taxon>
        <taxon>Bacillati</taxon>
        <taxon>Actinomycetota</taxon>
        <taxon>Actinomycetes</taxon>
        <taxon>Kitasatosporales</taxon>
        <taxon>Streptomycetaceae</taxon>
        <taxon>Streptomyces</taxon>
    </lineage>
</organism>
<comment type="caution">
    <text evidence="1">The sequence shown here is derived from an EMBL/GenBank/DDBJ whole genome shotgun (WGS) entry which is preliminary data.</text>
</comment>
<protein>
    <recommendedName>
        <fullName evidence="3">Tetratricopeptide repeat protein</fullName>
    </recommendedName>
</protein>
<dbReference type="EMBL" id="BAAABW010000013">
    <property type="protein sequence ID" value="GAA0345564.1"/>
    <property type="molecule type" value="Genomic_DNA"/>
</dbReference>
<gene>
    <name evidence="1" type="ORF">GCM10010319_22360</name>
</gene>
<name>A0ABP3GKK9_9ACTN</name>
<proteinExistence type="predicted"/>
<keyword evidence="2" id="KW-1185">Reference proteome</keyword>
<sequence length="159" mass="17211">MSARIEGNQMTDPMMAEIGRGIELSQSGEREAARRLFSGLWGVIGATGDALHRCALAHSMADVQDDPHEELVWDLRALEAADLVTDERVQQAGVASPVAGFYPSLHLNLGDVYRRLGDLDRARDHLARGRAAVGELGDDGYGQMIKGGLDRLADRLSTT</sequence>
<evidence type="ECO:0000313" key="1">
    <source>
        <dbReference type="EMBL" id="GAA0345564.1"/>
    </source>
</evidence>
<accession>A0ABP3GKK9</accession>
<reference evidence="2" key="1">
    <citation type="journal article" date="2019" name="Int. J. Syst. Evol. Microbiol.">
        <title>The Global Catalogue of Microorganisms (GCM) 10K type strain sequencing project: providing services to taxonomists for standard genome sequencing and annotation.</title>
        <authorList>
            <consortium name="The Broad Institute Genomics Platform"/>
            <consortium name="The Broad Institute Genome Sequencing Center for Infectious Disease"/>
            <person name="Wu L."/>
            <person name="Ma J."/>
        </authorList>
    </citation>
    <scope>NUCLEOTIDE SEQUENCE [LARGE SCALE GENOMIC DNA]</scope>
    <source>
        <strain evidence="2">JCM 4565</strain>
    </source>
</reference>
<dbReference type="Proteomes" id="UP001500063">
    <property type="component" value="Unassembled WGS sequence"/>
</dbReference>
<evidence type="ECO:0008006" key="3">
    <source>
        <dbReference type="Google" id="ProtNLM"/>
    </source>
</evidence>